<feature type="region of interest" description="Disordered" evidence="1">
    <location>
        <begin position="98"/>
        <end position="121"/>
    </location>
</feature>
<accession>A0ABR8DWC9</accession>
<gene>
    <name evidence="2" type="ORF">H6G97_27890</name>
</gene>
<evidence type="ECO:0000313" key="2">
    <source>
        <dbReference type="EMBL" id="MBD2533187.1"/>
    </source>
</evidence>
<dbReference type="Proteomes" id="UP000623440">
    <property type="component" value="Unassembled WGS sequence"/>
</dbReference>
<evidence type="ECO:0000256" key="1">
    <source>
        <dbReference type="SAM" id="MobiDB-lite"/>
    </source>
</evidence>
<dbReference type="EMBL" id="JACJSI010000084">
    <property type="protein sequence ID" value="MBD2533187.1"/>
    <property type="molecule type" value="Genomic_DNA"/>
</dbReference>
<dbReference type="RefSeq" id="WP_190943772.1">
    <property type="nucleotide sequence ID" value="NZ_JACJSI010000084.1"/>
</dbReference>
<sequence>MQIRLAPPVASKVEGIRLSLGYSKLSETVNLLMDAIRHQWSLNLTYLSQGVTTDARVRLDKRHLVWLSQYGAERGINIASVTNLLISEYLAGNTVSLSPHKPDTVISKSSPVQETQKQEITEPKLKGQQLIRGLKL</sequence>
<evidence type="ECO:0000313" key="3">
    <source>
        <dbReference type="Proteomes" id="UP000623440"/>
    </source>
</evidence>
<comment type="caution">
    <text evidence="2">The sequence shown here is derived from an EMBL/GenBank/DDBJ whole genome shotgun (WGS) entry which is preliminary data.</text>
</comment>
<keyword evidence="3" id="KW-1185">Reference proteome</keyword>
<name>A0ABR8DWC9_9NOSO</name>
<proteinExistence type="predicted"/>
<organism evidence="2 3">
    <name type="scientific">Nostoc flagelliforme FACHB-838</name>
    <dbReference type="NCBI Taxonomy" id="2692904"/>
    <lineage>
        <taxon>Bacteria</taxon>
        <taxon>Bacillati</taxon>
        <taxon>Cyanobacteriota</taxon>
        <taxon>Cyanophyceae</taxon>
        <taxon>Nostocales</taxon>
        <taxon>Nostocaceae</taxon>
        <taxon>Nostoc</taxon>
    </lineage>
</organism>
<protein>
    <submittedName>
        <fullName evidence="2">Uncharacterized protein</fullName>
    </submittedName>
</protein>
<reference evidence="2 3" key="1">
    <citation type="journal article" date="2020" name="ISME J.">
        <title>Comparative genomics reveals insights into cyanobacterial evolution and habitat adaptation.</title>
        <authorList>
            <person name="Chen M.Y."/>
            <person name="Teng W.K."/>
            <person name="Zhao L."/>
            <person name="Hu C.X."/>
            <person name="Zhou Y.K."/>
            <person name="Han B.P."/>
            <person name="Song L.R."/>
            <person name="Shu W.S."/>
        </authorList>
    </citation>
    <scope>NUCLEOTIDE SEQUENCE [LARGE SCALE GENOMIC DNA]</scope>
    <source>
        <strain evidence="2 3">FACHB-838</strain>
    </source>
</reference>
<feature type="compositionally biased region" description="Polar residues" evidence="1">
    <location>
        <begin position="106"/>
        <end position="115"/>
    </location>
</feature>